<dbReference type="Proteomes" id="UP000293995">
    <property type="component" value="Chromosome"/>
</dbReference>
<dbReference type="GO" id="GO:0004518">
    <property type="term" value="F:nuclease activity"/>
    <property type="evidence" value="ECO:0007669"/>
    <property type="project" value="UniProtKB-KW"/>
</dbReference>
<dbReference type="InterPro" id="IPR002716">
    <property type="entry name" value="PIN_dom"/>
</dbReference>
<protein>
    <submittedName>
        <fullName evidence="7">PIN domain-containing protein</fullName>
    </submittedName>
</protein>
<keyword evidence="8" id="KW-1185">Reference proteome</keyword>
<organism evidence="7 8">
    <name type="scientific">Microbacterium protaetiae</name>
    <dbReference type="NCBI Taxonomy" id="2509458"/>
    <lineage>
        <taxon>Bacteria</taxon>
        <taxon>Bacillati</taxon>
        <taxon>Actinomycetota</taxon>
        <taxon>Actinomycetes</taxon>
        <taxon>Micrococcales</taxon>
        <taxon>Microbacteriaceae</taxon>
        <taxon>Microbacterium</taxon>
    </lineage>
</organism>
<evidence type="ECO:0000256" key="3">
    <source>
        <dbReference type="ARBA" id="ARBA00022801"/>
    </source>
</evidence>
<keyword evidence="4" id="KW-0460">Magnesium</keyword>
<keyword evidence="3" id="KW-0378">Hydrolase</keyword>
<dbReference type="RefSeq" id="WP_129387046.1">
    <property type="nucleotide sequence ID" value="NZ_CP035494.1"/>
</dbReference>
<dbReference type="EMBL" id="CP035494">
    <property type="protein sequence ID" value="QAY59536.1"/>
    <property type="molecule type" value="Genomic_DNA"/>
</dbReference>
<name>A0A4P6ECZ5_9MICO</name>
<evidence type="ECO:0000313" key="7">
    <source>
        <dbReference type="EMBL" id="QAY59536.1"/>
    </source>
</evidence>
<dbReference type="AlphaFoldDB" id="A0A4P6ECZ5"/>
<keyword evidence="2" id="KW-0479">Metal-binding</keyword>
<accession>A0A4P6ECZ5</accession>
<evidence type="ECO:0000259" key="6">
    <source>
        <dbReference type="Pfam" id="PF26343"/>
    </source>
</evidence>
<dbReference type="OrthoDB" id="113459at2"/>
<evidence type="ECO:0000256" key="2">
    <source>
        <dbReference type="ARBA" id="ARBA00022723"/>
    </source>
</evidence>
<feature type="domain" description="VapC50 C-terminal" evidence="6">
    <location>
        <begin position="130"/>
        <end position="184"/>
    </location>
</feature>
<dbReference type="KEGG" id="mprt:ET475_05755"/>
<sequence length="186" mass="20628">MAIFAAVLDACVMVPVSLCDILLRLAEERMFRPIWSERILDEATEAITEVHPDLDEGLVRRRVQYMTESFPGACVSGTEQLELSLRLPDPDDRHVLAAAIRSRADAIVTANLKDFPDATLSAFDVEAIHPDDFLMSQLDMRGRVVMDVLHAQAAATRNPTLSVDDVLTSLVRAGVPSFVDEARRRL</sequence>
<evidence type="ECO:0000313" key="8">
    <source>
        <dbReference type="Proteomes" id="UP000293995"/>
    </source>
</evidence>
<evidence type="ECO:0000259" key="5">
    <source>
        <dbReference type="Pfam" id="PF13470"/>
    </source>
</evidence>
<dbReference type="InterPro" id="IPR058652">
    <property type="entry name" value="VapC50_C"/>
</dbReference>
<reference evidence="7 8" key="1">
    <citation type="submission" date="2019-01" db="EMBL/GenBank/DDBJ databases">
        <title>Genome sequencing of strain DFW100M-13.</title>
        <authorList>
            <person name="Heo J."/>
            <person name="Kim S.-J."/>
            <person name="Kim J.-S."/>
            <person name="Hong S.-B."/>
            <person name="Kwon S.-W."/>
        </authorList>
    </citation>
    <scope>NUCLEOTIDE SEQUENCE [LARGE SCALE GENOMIC DNA]</scope>
    <source>
        <strain evidence="7 8">DFW100M-13</strain>
    </source>
</reference>
<dbReference type="GO" id="GO:0046872">
    <property type="term" value="F:metal ion binding"/>
    <property type="evidence" value="ECO:0007669"/>
    <property type="project" value="UniProtKB-KW"/>
</dbReference>
<evidence type="ECO:0000256" key="4">
    <source>
        <dbReference type="ARBA" id="ARBA00022842"/>
    </source>
</evidence>
<keyword evidence="1" id="KW-0540">Nuclease</keyword>
<gene>
    <name evidence="7" type="ORF">ET475_05755</name>
</gene>
<proteinExistence type="predicted"/>
<evidence type="ECO:0000256" key="1">
    <source>
        <dbReference type="ARBA" id="ARBA00022722"/>
    </source>
</evidence>
<dbReference type="Pfam" id="PF13470">
    <property type="entry name" value="PIN_3"/>
    <property type="match status" value="1"/>
</dbReference>
<dbReference type="Pfam" id="PF26343">
    <property type="entry name" value="VapC50_C"/>
    <property type="match status" value="1"/>
</dbReference>
<dbReference type="GO" id="GO:0016787">
    <property type="term" value="F:hydrolase activity"/>
    <property type="evidence" value="ECO:0007669"/>
    <property type="project" value="UniProtKB-KW"/>
</dbReference>
<feature type="domain" description="PIN" evidence="5">
    <location>
        <begin position="6"/>
        <end position="112"/>
    </location>
</feature>